<evidence type="ECO:0000256" key="3">
    <source>
        <dbReference type="ARBA" id="ARBA00023155"/>
    </source>
</evidence>
<dbReference type="GO" id="GO:0000981">
    <property type="term" value="F:DNA-binding transcription factor activity, RNA polymerase II-specific"/>
    <property type="evidence" value="ECO:0007669"/>
    <property type="project" value="InterPro"/>
</dbReference>
<organism evidence="9 10">
    <name type="scientific">Blomia tropicalis</name>
    <name type="common">Mite</name>
    <dbReference type="NCBI Taxonomy" id="40697"/>
    <lineage>
        <taxon>Eukaryota</taxon>
        <taxon>Metazoa</taxon>
        <taxon>Ecdysozoa</taxon>
        <taxon>Arthropoda</taxon>
        <taxon>Chelicerata</taxon>
        <taxon>Arachnida</taxon>
        <taxon>Acari</taxon>
        <taxon>Acariformes</taxon>
        <taxon>Sarcoptiformes</taxon>
        <taxon>Astigmata</taxon>
        <taxon>Glycyphagoidea</taxon>
        <taxon>Echimyopodidae</taxon>
        <taxon>Blomia</taxon>
    </lineage>
</organism>
<evidence type="ECO:0000256" key="1">
    <source>
        <dbReference type="ARBA" id="ARBA00004123"/>
    </source>
</evidence>
<dbReference type="AlphaFoldDB" id="A0A9Q0MDR0"/>
<feature type="region of interest" description="Disordered" evidence="7">
    <location>
        <begin position="1"/>
        <end position="88"/>
    </location>
</feature>
<dbReference type="PANTHER" id="PTHR24333:SF5">
    <property type="entry name" value="VENT HOMEOBOX"/>
    <property type="match status" value="1"/>
</dbReference>
<dbReference type="InterPro" id="IPR009057">
    <property type="entry name" value="Homeodomain-like_sf"/>
</dbReference>
<feature type="region of interest" description="Disordered" evidence="7">
    <location>
        <begin position="323"/>
        <end position="355"/>
    </location>
</feature>
<dbReference type="Pfam" id="PF00046">
    <property type="entry name" value="Homeodomain"/>
    <property type="match status" value="1"/>
</dbReference>
<dbReference type="GO" id="GO:0003677">
    <property type="term" value="F:DNA binding"/>
    <property type="evidence" value="ECO:0007669"/>
    <property type="project" value="UniProtKB-UniRule"/>
</dbReference>
<dbReference type="SMART" id="SM00389">
    <property type="entry name" value="HOX"/>
    <property type="match status" value="1"/>
</dbReference>
<keyword evidence="10" id="KW-1185">Reference proteome</keyword>
<protein>
    <recommendedName>
        <fullName evidence="8">Homeobox domain-containing protein</fullName>
    </recommendedName>
</protein>
<dbReference type="GO" id="GO:0005634">
    <property type="term" value="C:nucleus"/>
    <property type="evidence" value="ECO:0007669"/>
    <property type="project" value="UniProtKB-SubCell"/>
</dbReference>
<comment type="subcellular location">
    <subcellularLocation>
        <location evidence="1 5 6">Nucleus</location>
    </subcellularLocation>
</comment>
<feature type="compositionally biased region" description="Basic and acidic residues" evidence="7">
    <location>
        <begin position="343"/>
        <end position="353"/>
    </location>
</feature>
<feature type="compositionally biased region" description="Polar residues" evidence="7">
    <location>
        <begin position="65"/>
        <end position="75"/>
    </location>
</feature>
<dbReference type="SUPFAM" id="SSF46689">
    <property type="entry name" value="Homeodomain-like"/>
    <property type="match status" value="1"/>
</dbReference>
<dbReference type="PANTHER" id="PTHR24333">
    <property type="entry name" value="HOMEO BOX HB9 LIKE A-RELATED"/>
    <property type="match status" value="1"/>
</dbReference>
<evidence type="ECO:0000313" key="10">
    <source>
        <dbReference type="Proteomes" id="UP001142055"/>
    </source>
</evidence>
<comment type="caution">
    <text evidence="9">The sequence shown here is derived from an EMBL/GenBank/DDBJ whole genome shotgun (WGS) entry which is preliminary data.</text>
</comment>
<evidence type="ECO:0000256" key="4">
    <source>
        <dbReference type="ARBA" id="ARBA00023242"/>
    </source>
</evidence>
<dbReference type="Gene3D" id="1.10.10.60">
    <property type="entry name" value="Homeodomain-like"/>
    <property type="match status" value="1"/>
</dbReference>
<evidence type="ECO:0000313" key="9">
    <source>
        <dbReference type="EMBL" id="KAJ6222392.1"/>
    </source>
</evidence>
<dbReference type="PROSITE" id="PS50071">
    <property type="entry name" value="HOMEOBOX_2"/>
    <property type="match status" value="1"/>
</dbReference>
<evidence type="ECO:0000256" key="7">
    <source>
        <dbReference type="SAM" id="MobiDB-lite"/>
    </source>
</evidence>
<evidence type="ECO:0000256" key="2">
    <source>
        <dbReference type="ARBA" id="ARBA00023125"/>
    </source>
</evidence>
<dbReference type="InterPro" id="IPR050848">
    <property type="entry name" value="Homeobox_TF"/>
</dbReference>
<dbReference type="Proteomes" id="UP001142055">
    <property type="component" value="Chromosome 1"/>
</dbReference>
<dbReference type="InterPro" id="IPR001356">
    <property type="entry name" value="HD"/>
</dbReference>
<gene>
    <name evidence="9" type="ORF">RDWZM_000937</name>
</gene>
<accession>A0A9Q0MDR0</accession>
<keyword evidence="2 5" id="KW-0238">DNA-binding</keyword>
<feature type="domain" description="Homeobox" evidence="8">
    <location>
        <begin position="248"/>
        <end position="308"/>
    </location>
</feature>
<keyword evidence="4 5" id="KW-0539">Nucleus</keyword>
<reference evidence="9" key="1">
    <citation type="submission" date="2022-12" db="EMBL/GenBank/DDBJ databases">
        <title>Genome assemblies of Blomia tropicalis.</title>
        <authorList>
            <person name="Cui Y."/>
        </authorList>
    </citation>
    <scope>NUCLEOTIDE SEQUENCE</scope>
    <source>
        <tissue evidence="9">Adult mites</tissue>
    </source>
</reference>
<feature type="compositionally biased region" description="Low complexity" evidence="7">
    <location>
        <begin position="48"/>
        <end position="58"/>
    </location>
</feature>
<dbReference type="CDD" id="cd00086">
    <property type="entry name" value="homeodomain"/>
    <property type="match status" value="1"/>
</dbReference>
<name>A0A9Q0MDR0_BLOTA</name>
<sequence length="481" mass="54533">MVESDQHEQATISQVIPSLPDTERSSSEIKMSSTMVQPEQPKPEPIKTTTTSGGTSFFIRDLLMTDNTNRSSKPNSPSRYSISSDEESSYARNRLIQPYQNAENLKLNEWNYFGQCLSQLNSNLFHSRIEHDDDQHIEVNGSTSEPNVDTSNKDEHLDDLQNGDGKVFRQTTADVKHGHMVEGLTTNHDVFTNHMNAYRNFTLGLPLLTKNGNTIRMDLATNNKYVLTPNLATDSKATNTNGMSSMLKKPRRRRTAFTQSQLTYLEKRFHEQKYLSVADRGQVAEKLNLSETQIKTWYQNRRTKWKRQNNIRLDELRYNGTKSGTNTFMFKDEPNGDSNDDNSSDRMDTHSPDLDCSSNQLIIDEQRSPLDVSLSADTLQYHHRSNPVHPFGEHGLLQKYLPQLTASQRLPPETLSFLNPFSMDFFARNPSLFQTDSTLFSNQTGSSSSFSIPSFNNQTIKPCRSVAAGGSIESRNSSPTY</sequence>
<dbReference type="InterPro" id="IPR017970">
    <property type="entry name" value="Homeobox_CS"/>
</dbReference>
<evidence type="ECO:0000256" key="5">
    <source>
        <dbReference type="PROSITE-ProRule" id="PRU00108"/>
    </source>
</evidence>
<evidence type="ECO:0000259" key="8">
    <source>
        <dbReference type="PROSITE" id="PS50071"/>
    </source>
</evidence>
<dbReference type="PROSITE" id="PS00027">
    <property type="entry name" value="HOMEOBOX_1"/>
    <property type="match status" value="1"/>
</dbReference>
<proteinExistence type="predicted"/>
<dbReference type="EMBL" id="JAPWDV010000001">
    <property type="protein sequence ID" value="KAJ6222392.1"/>
    <property type="molecule type" value="Genomic_DNA"/>
</dbReference>
<feature type="compositionally biased region" description="Polar residues" evidence="7">
    <location>
        <begin position="28"/>
        <end position="37"/>
    </location>
</feature>
<keyword evidence="3 5" id="KW-0371">Homeobox</keyword>
<feature type="DNA-binding region" description="Homeobox" evidence="5">
    <location>
        <begin position="250"/>
        <end position="309"/>
    </location>
</feature>
<evidence type="ECO:0000256" key="6">
    <source>
        <dbReference type="RuleBase" id="RU000682"/>
    </source>
</evidence>